<protein>
    <recommendedName>
        <fullName evidence="2">DUF3298 domain-containing protein</fullName>
    </recommendedName>
</protein>
<feature type="domain" description="DUF3298" evidence="2">
    <location>
        <begin position="146"/>
        <end position="229"/>
    </location>
</feature>
<comment type="caution">
    <text evidence="3">The sequence shown here is derived from an EMBL/GenBank/DDBJ whole genome shotgun (WGS) entry which is preliminary data.</text>
</comment>
<reference evidence="3 4" key="1">
    <citation type="submission" date="2014-04" db="EMBL/GenBank/DDBJ databases">
        <title>Draft Genome Sequence of Synergistes jonesii.</title>
        <authorList>
            <person name="Coil D.A."/>
            <person name="Eisen J.A."/>
            <person name="Holland-Moritz H.E."/>
        </authorList>
    </citation>
    <scope>NUCLEOTIDE SEQUENCE [LARGE SCALE GENOMIC DNA]</scope>
    <source>
        <strain evidence="3 4">78-1</strain>
    </source>
</reference>
<keyword evidence="1" id="KW-0732">Signal</keyword>
<dbReference type="Gene3D" id="3.30.565.40">
    <property type="entry name" value="Fervidobacterium nodosum Rt17-B1 like"/>
    <property type="match status" value="1"/>
</dbReference>
<feature type="signal peptide" evidence="1">
    <location>
        <begin position="1"/>
        <end position="26"/>
    </location>
</feature>
<evidence type="ECO:0000259" key="2">
    <source>
        <dbReference type="Pfam" id="PF11738"/>
    </source>
</evidence>
<gene>
    <name evidence="3" type="ORF">EH55_03985</name>
</gene>
<evidence type="ECO:0000256" key="1">
    <source>
        <dbReference type="SAM" id="SignalP"/>
    </source>
</evidence>
<dbReference type="InterPro" id="IPR037126">
    <property type="entry name" value="PdaC/RsiV-like_sf"/>
</dbReference>
<proteinExistence type="predicted"/>
<evidence type="ECO:0000313" key="4">
    <source>
        <dbReference type="Proteomes" id="UP000027665"/>
    </source>
</evidence>
<dbReference type="GeneID" id="90982502"/>
<dbReference type="Gene3D" id="3.90.640.20">
    <property type="entry name" value="Heat-shock cognate protein, ATPase"/>
    <property type="match status" value="1"/>
</dbReference>
<dbReference type="eggNOG" id="COG5513">
    <property type="taxonomic scope" value="Bacteria"/>
</dbReference>
<dbReference type="RefSeq" id="WP_051682517.1">
    <property type="nucleotide sequence ID" value="NZ_CAMETI010000019.1"/>
</dbReference>
<dbReference type="Proteomes" id="UP000027665">
    <property type="component" value="Unassembled WGS sequence"/>
</dbReference>
<dbReference type="OrthoDB" id="4990at2"/>
<feature type="chain" id="PRO_5001689988" description="DUF3298 domain-containing protein" evidence="1">
    <location>
        <begin position="27"/>
        <end position="237"/>
    </location>
</feature>
<name>A0A073ISW9_9BACT</name>
<dbReference type="Pfam" id="PF11738">
    <property type="entry name" value="DUF3298"/>
    <property type="match status" value="1"/>
</dbReference>
<dbReference type="STRING" id="2754.EH55_03985"/>
<organism evidence="3 4">
    <name type="scientific">Synergistes jonesii</name>
    <dbReference type="NCBI Taxonomy" id="2754"/>
    <lineage>
        <taxon>Bacteria</taxon>
        <taxon>Thermotogati</taxon>
        <taxon>Synergistota</taxon>
        <taxon>Synergistia</taxon>
        <taxon>Synergistales</taxon>
        <taxon>Synergistaceae</taxon>
        <taxon>Synergistes</taxon>
    </lineage>
</organism>
<accession>A0A073ISW9</accession>
<evidence type="ECO:0000313" key="3">
    <source>
        <dbReference type="EMBL" id="KEJ93438.1"/>
    </source>
</evidence>
<sequence>MKSRAFIRSAALSAAALLCMAAPASAELKLHALGVYKSDFLGFFAKIVTPCVSGTPADGGREALNAEFASHARKAVENYEKEVAAALKDAPDFSGHLGVVLDYEIKTNNDKILAFDIYEMEIAGSSSTTHKLYNFDKKSGALIELKSLFKPGADYVKAISENVKSQMRAANKRDKNSYWIAPEEKEGFSAIRPDQNFFVNDRGNIVVCFDKYEVAPGSTGSPEFEIPRSAVEPYLAK</sequence>
<keyword evidence="4" id="KW-1185">Reference proteome</keyword>
<dbReference type="InterPro" id="IPR021729">
    <property type="entry name" value="DUF3298"/>
</dbReference>
<dbReference type="EMBL" id="JMKI01000003">
    <property type="protein sequence ID" value="KEJ93438.1"/>
    <property type="molecule type" value="Genomic_DNA"/>
</dbReference>
<dbReference type="AlphaFoldDB" id="A0A073ISW9"/>